<feature type="transmembrane region" description="Helical" evidence="1">
    <location>
        <begin position="119"/>
        <end position="139"/>
    </location>
</feature>
<keyword evidence="1" id="KW-0472">Membrane</keyword>
<reference evidence="2 3" key="1">
    <citation type="submission" date="2019-06" db="EMBL/GenBank/DDBJ databases">
        <title>Whole genome shotgun sequence of Streptomyces spinoverrucosus NBRC 14228.</title>
        <authorList>
            <person name="Hosoyama A."/>
            <person name="Uohara A."/>
            <person name="Ohji S."/>
            <person name="Ichikawa N."/>
        </authorList>
    </citation>
    <scope>NUCLEOTIDE SEQUENCE [LARGE SCALE GENOMIC DNA]</scope>
    <source>
        <strain evidence="2 3">NBRC 14228</strain>
    </source>
</reference>
<feature type="transmembrane region" description="Helical" evidence="1">
    <location>
        <begin position="177"/>
        <end position="210"/>
    </location>
</feature>
<keyword evidence="1" id="KW-1133">Transmembrane helix</keyword>
<dbReference type="Proteomes" id="UP000317881">
    <property type="component" value="Unassembled WGS sequence"/>
</dbReference>
<dbReference type="AlphaFoldDB" id="A0A4Y3VI54"/>
<keyword evidence="3" id="KW-1185">Reference proteome</keyword>
<keyword evidence="1" id="KW-0812">Transmembrane</keyword>
<protein>
    <submittedName>
        <fullName evidence="2">Uncharacterized protein</fullName>
    </submittedName>
</protein>
<evidence type="ECO:0000313" key="2">
    <source>
        <dbReference type="EMBL" id="GEC06604.1"/>
    </source>
</evidence>
<accession>A0A4Y3VI54</accession>
<comment type="caution">
    <text evidence="2">The sequence shown here is derived from an EMBL/GenBank/DDBJ whole genome shotgun (WGS) entry which is preliminary data.</text>
</comment>
<gene>
    <name evidence="2" type="ORF">SSP24_42590</name>
</gene>
<dbReference type="EMBL" id="BJND01000028">
    <property type="protein sequence ID" value="GEC06604.1"/>
    <property type="molecule type" value="Genomic_DNA"/>
</dbReference>
<feature type="transmembrane region" description="Helical" evidence="1">
    <location>
        <begin position="77"/>
        <end position="107"/>
    </location>
</feature>
<proteinExistence type="predicted"/>
<organism evidence="2 3">
    <name type="scientific">Streptomyces spinoverrucosus</name>
    <dbReference type="NCBI Taxonomy" id="284043"/>
    <lineage>
        <taxon>Bacteria</taxon>
        <taxon>Bacillati</taxon>
        <taxon>Actinomycetota</taxon>
        <taxon>Actinomycetes</taxon>
        <taxon>Kitasatosporales</taxon>
        <taxon>Streptomycetaceae</taxon>
        <taxon>Streptomyces</taxon>
    </lineage>
</organism>
<feature type="transmembrane region" description="Helical" evidence="1">
    <location>
        <begin position="37"/>
        <end position="57"/>
    </location>
</feature>
<evidence type="ECO:0000313" key="3">
    <source>
        <dbReference type="Proteomes" id="UP000317881"/>
    </source>
</evidence>
<sequence length="334" mass="35613">MGRAAANPARPRRTLRLMGWGNIGRAVRRAWLSWTGADRGVAVVVCVAQLPGAWLLWTIATDSGKDDYGVGYSSLGMLIQLVAAPSVSLVLGLVQMAGQIVPAALLAYPSAVRFRGPDWAWHLLYAALFGAGWAALPAMLWDWPFMATALAFAALGALPMLAVAYARRRARVTGRRWGAVGVLGSGCFGCFGLFVLAFGGAALATAVGLIEEYEPPKLSAGQLAGVWRGVDGAVLRLEPGGRAEFVDLPAEPEVFGDPTFVVCDGTGTWFLDTEGRHDSDGVEGPEERDGVVVRLDDGCGEQTYWVIGGTEQEPELLVPFGDQDAPDLWILQRD</sequence>
<feature type="transmembrane region" description="Helical" evidence="1">
    <location>
        <begin position="145"/>
        <end position="165"/>
    </location>
</feature>
<evidence type="ECO:0000256" key="1">
    <source>
        <dbReference type="SAM" id="Phobius"/>
    </source>
</evidence>
<name>A0A4Y3VI54_9ACTN</name>